<feature type="compositionally biased region" description="Basic and acidic residues" evidence="5">
    <location>
        <begin position="80"/>
        <end position="94"/>
    </location>
</feature>
<evidence type="ECO:0000313" key="7">
    <source>
        <dbReference type="Proteomes" id="UP001327560"/>
    </source>
</evidence>
<dbReference type="GO" id="GO:0009908">
    <property type="term" value="P:flower development"/>
    <property type="evidence" value="ECO:0007669"/>
    <property type="project" value="UniProtKB-KW"/>
</dbReference>
<dbReference type="Proteomes" id="UP001327560">
    <property type="component" value="Chromosome 7"/>
</dbReference>
<evidence type="ECO:0000256" key="1">
    <source>
        <dbReference type="ARBA" id="ARBA00008956"/>
    </source>
</evidence>
<evidence type="ECO:0000256" key="2">
    <source>
        <dbReference type="ARBA" id="ARBA00022782"/>
    </source>
</evidence>
<keyword evidence="4" id="KW-0217">Developmental protein</keyword>
<evidence type="ECO:0000313" key="6">
    <source>
        <dbReference type="EMBL" id="WOL15476.1"/>
    </source>
</evidence>
<feature type="region of interest" description="Disordered" evidence="5">
    <location>
        <begin position="369"/>
        <end position="398"/>
    </location>
</feature>
<proteinExistence type="inferred from homology"/>
<keyword evidence="2 4" id="KW-0221">Differentiation</keyword>
<evidence type="ECO:0000256" key="3">
    <source>
        <dbReference type="ARBA" id="ARBA00023089"/>
    </source>
</evidence>
<evidence type="ECO:0000256" key="4">
    <source>
        <dbReference type="RuleBase" id="RU364012"/>
    </source>
</evidence>
<accession>A0AAQ3KZU9</accession>
<evidence type="ECO:0000256" key="5">
    <source>
        <dbReference type="SAM" id="MobiDB-lite"/>
    </source>
</evidence>
<dbReference type="Pfam" id="PF07899">
    <property type="entry name" value="Frigida"/>
    <property type="match status" value="1"/>
</dbReference>
<feature type="region of interest" description="Disordered" evidence="5">
    <location>
        <begin position="66"/>
        <end position="94"/>
    </location>
</feature>
<dbReference type="PANTHER" id="PTHR31791:SF47">
    <property type="entry name" value="INACTIVE FRIGIDA-LIKE PROTEIN 2"/>
    <property type="match status" value="1"/>
</dbReference>
<gene>
    <name evidence="6" type="ORF">Cni_G24257</name>
</gene>
<dbReference type="AlphaFoldDB" id="A0AAQ3KZU9"/>
<dbReference type="EMBL" id="CP136896">
    <property type="protein sequence ID" value="WOL15476.1"/>
    <property type="molecule type" value="Genomic_DNA"/>
</dbReference>
<dbReference type="GO" id="GO:0030154">
    <property type="term" value="P:cell differentiation"/>
    <property type="evidence" value="ECO:0007669"/>
    <property type="project" value="UniProtKB-KW"/>
</dbReference>
<feature type="compositionally biased region" description="Polar residues" evidence="5">
    <location>
        <begin position="376"/>
        <end position="388"/>
    </location>
</feature>
<reference evidence="6 7" key="1">
    <citation type="submission" date="2023-10" db="EMBL/GenBank/DDBJ databases">
        <title>Chromosome-scale genome assembly provides insights into flower coloration mechanisms of Canna indica.</title>
        <authorList>
            <person name="Li C."/>
        </authorList>
    </citation>
    <scope>NUCLEOTIDE SEQUENCE [LARGE SCALE GENOMIC DNA]</scope>
    <source>
        <tissue evidence="6">Flower</tissue>
    </source>
</reference>
<protein>
    <recommendedName>
        <fullName evidence="4">FRIGIDA-like protein</fullName>
    </recommendedName>
</protein>
<keyword evidence="3 4" id="KW-0287">Flowering</keyword>
<dbReference type="PANTHER" id="PTHR31791">
    <property type="entry name" value="FRIGIDA-LIKE PROTEIN 3-RELATED"/>
    <property type="match status" value="1"/>
</dbReference>
<comment type="similarity">
    <text evidence="1 4">Belongs to the Frigida family.</text>
</comment>
<sequence length="491" mass="54214">MATAKIEAAIAAIPEKKESLRRALEDLRTHLSSSSFPFSVPEWNDLDAHISSVEATIRLRLQDLQAKEASKPTSSSPFPEFKERPSNEPEAVPRPELKSLCVNMDGKGLVSFVAHNRKDLAAILNELTPALRSAPDPAKLVLDALELFFSAPSPSPKSDKKGEIDVETLATKRTCINLLERIPEIRPAIELPVKNRAKTLAAEWKGKVTEAGRNNGLEIIGLLQLISAYGLVSEFKLDEILDLLLVISRRKQAVDLCRSLGLTEHVPDLIEKLNKNGRQFDAVRLVYAFNLVDKYPPVPLLRSYIKEVKKTAQDVRNKGKNSSESENVAISKELGALKCVLKTVEEYKLEAQYPREFLDKQIAKLEKLKEHKKRTSASAASNSKTQQHPNKRPRPFANAARQNLPSGMITQPRFGVADQSPHMGLAGAYGFAATGNLHNNLPGYQNSPRSYLYSSGSLIAGTGAGLYERPINYSGYPRVGMPPSYNSSLYP</sequence>
<organism evidence="6 7">
    <name type="scientific">Canna indica</name>
    <name type="common">Indian-shot</name>
    <dbReference type="NCBI Taxonomy" id="4628"/>
    <lineage>
        <taxon>Eukaryota</taxon>
        <taxon>Viridiplantae</taxon>
        <taxon>Streptophyta</taxon>
        <taxon>Embryophyta</taxon>
        <taxon>Tracheophyta</taxon>
        <taxon>Spermatophyta</taxon>
        <taxon>Magnoliopsida</taxon>
        <taxon>Liliopsida</taxon>
        <taxon>Zingiberales</taxon>
        <taxon>Cannaceae</taxon>
        <taxon>Canna</taxon>
    </lineage>
</organism>
<dbReference type="InterPro" id="IPR012474">
    <property type="entry name" value="Frigida"/>
</dbReference>
<keyword evidence="7" id="KW-1185">Reference proteome</keyword>
<name>A0AAQ3KZU9_9LILI</name>